<dbReference type="SUPFAM" id="SSF51556">
    <property type="entry name" value="Metallo-dependent hydrolases"/>
    <property type="match status" value="1"/>
</dbReference>
<gene>
    <name evidence="2" type="ORF">SCF082_LOCUS1948</name>
</gene>
<protein>
    <submittedName>
        <fullName evidence="2">Uncharacterized protein</fullName>
    </submittedName>
</protein>
<keyword evidence="3" id="KW-1185">Reference proteome</keyword>
<dbReference type="InterPro" id="IPR032466">
    <property type="entry name" value="Metal_Hydrolase"/>
</dbReference>
<reference evidence="2 3" key="1">
    <citation type="submission" date="2024-02" db="EMBL/GenBank/DDBJ databases">
        <authorList>
            <person name="Chen Y."/>
            <person name="Shah S."/>
            <person name="Dougan E. K."/>
            <person name="Thang M."/>
            <person name="Chan C."/>
        </authorList>
    </citation>
    <scope>NUCLEOTIDE SEQUENCE [LARGE SCALE GENOMIC DNA]</scope>
</reference>
<proteinExistence type="predicted"/>
<sequence>MEDEDVDAYFAKHDIQSVVSDILYELGYHRPESLGPFLANYVERRFGEGPTKRRTTSSMCSAPGGCDAVLVESKGKHPTTEEQAAGQILLELRRLRKKYHTFSAQLAPENGRGTASFSAIAWKEFEIDYQRLLQLLGSSILWSFCRRRLAASRGLFEAHRALNEEQEEQEAGHGFVRVDNCLQLARALPPGRLMDIFQSKLSDSDKDSEEGILKSLVEGHGPFGPEEITADADEPAPGMQTLKGLFSGTANQVHGSYLREANAARRPRQGMCRKQIAAAAVRRLERSSAAGGGATWAELRLPLHAEGDAWVDLARWSTVVQLPVTSYAALKGRRAILDYGELLDNAFGPLVKLAWARLKELLSRVVGFEVSAWGDRCLAVTEPLNGEAEEADLDLAVSPASGPKPTVRPWRHGLSGAQRGASAAHPPLVV</sequence>
<dbReference type="EMBL" id="CAXAMM010000958">
    <property type="protein sequence ID" value="CAK8989750.1"/>
    <property type="molecule type" value="Genomic_DNA"/>
</dbReference>
<evidence type="ECO:0000313" key="2">
    <source>
        <dbReference type="EMBL" id="CAK8989750.1"/>
    </source>
</evidence>
<dbReference type="Proteomes" id="UP001642464">
    <property type="component" value="Unassembled WGS sequence"/>
</dbReference>
<evidence type="ECO:0000256" key="1">
    <source>
        <dbReference type="SAM" id="MobiDB-lite"/>
    </source>
</evidence>
<evidence type="ECO:0000313" key="3">
    <source>
        <dbReference type="Proteomes" id="UP001642464"/>
    </source>
</evidence>
<feature type="region of interest" description="Disordered" evidence="1">
    <location>
        <begin position="397"/>
        <end position="430"/>
    </location>
</feature>
<organism evidence="2 3">
    <name type="scientific">Durusdinium trenchii</name>
    <dbReference type="NCBI Taxonomy" id="1381693"/>
    <lineage>
        <taxon>Eukaryota</taxon>
        <taxon>Sar</taxon>
        <taxon>Alveolata</taxon>
        <taxon>Dinophyceae</taxon>
        <taxon>Suessiales</taxon>
        <taxon>Symbiodiniaceae</taxon>
        <taxon>Durusdinium</taxon>
    </lineage>
</organism>
<dbReference type="SUPFAM" id="SSF47391">
    <property type="entry name" value="Dimerization-anchoring domain of cAMP-dependent PK regulatory subunit"/>
    <property type="match status" value="1"/>
</dbReference>
<comment type="caution">
    <text evidence="2">The sequence shown here is derived from an EMBL/GenBank/DDBJ whole genome shotgun (WGS) entry which is preliminary data.</text>
</comment>
<name>A0ABP0HLK8_9DINO</name>
<accession>A0ABP0HLK8</accession>